<gene>
    <name evidence="2" type="ORF">SG34_033145</name>
</gene>
<accession>A0AAE9ZA63</accession>
<name>A0AAE9ZA63_9GAMM</name>
<dbReference type="AlphaFoldDB" id="A0AAE9ZA63"/>
<proteinExistence type="predicted"/>
<organism evidence="2 3">
    <name type="scientific">Thalassomonas viridans</name>
    <dbReference type="NCBI Taxonomy" id="137584"/>
    <lineage>
        <taxon>Bacteria</taxon>
        <taxon>Pseudomonadati</taxon>
        <taxon>Pseudomonadota</taxon>
        <taxon>Gammaproteobacteria</taxon>
        <taxon>Alteromonadales</taxon>
        <taxon>Colwelliaceae</taxon>
        <taxon>Thalassomonas</taxon>
    </lineage>
</organism>
<feature type="signal peptide" evidence="1">
    <location>
        <begin position="1"/>
        <end position="21"/>
    </location>
</feature>
<evidence type="ECO:0000313" key="2">
    <source>
        <dbReference type="EMBL" id="WDE08749.1"/>
    </source>
</evidence>
<protein>
    <recommendedName>
        <fullName evidence="4">Organic solvent tolerance-like N-terminal domain-containing protein</fullName>
    </recommendedName>
</protein>
<feature type="chain" id="PRO_5042050184" description="Organic solvent tolerance-like N-terminal domain-containing protein" evidence="1">
    <location>
        <begin position="22"/>
        <end position="160"/>
    </location>
</feature>
<keyword evidence="3" id="KW-1185">Reference proteome</keyword>
<dbReference type="EMBL" id="CP059734">
    <property type="protein sequence ID" value="WDE08749.1"/>
    <property type="molecule type" value="Genomic_DNA"/>
</dbReference>
<reference evidence="2 3" key="2">
    <citation type="journal article" date="2022" name="Mar. Drugs">
        <title>Bioassay-Guided Fractionation Leads to the Detection of Cholic Acid Generated by the Rare Thalassomonas sp.</title>
        <authorList>
            <person name="Pheiffer F."/>
            <person name="Schneider Y.K."/>
            <person name="Hansen E.H."/>
            <person name="Andersen J.H."/>
            <person name="Isaksson J."/>
            <person name="Busche T."/>
            <person name="R C."/>
            <person name="Kalinowski J."/>
            <person name="Zyl L.V."/>
            <person name="Trindade M."/>
        </authorList>
    </citation>
    <scope>NUCLEOTIDE SEQUENCE [LARGE SCALE GENOMIC DNA]</scope>
    <source>
        <strain evidence="2 3">XOM25</strain>
    </source>
</reference>
<evidence type="ECO:0008006" key="4">
    <source>
        <dbReference type="Google" id="ProtNLM"/>
    </source>
</evidence>
<reference evidence="2 3" key="1">
    <citation type="journal article" date="2015" name="Genome Announc.">
        <title>Draft Genome Sequences of Marine Isolates of Thalassomonas viridans and Thalassomonas actiniarum.</title>
        <authorList>
            <person name="Olonade I."/>
            <person name="van Zyl L.J."/>
            <person name="Trindade M."/>
        </authorList>
    </citation>
    <scope>NUCLEOTIDE SEQUENCE [LARGE SCALE GENOMIC DNA]</scope>
    <source>
        <strain evidence="2 3">XOM25</strain>
    </source>
</reference>
<dbReference type="Proteomes" id="UP000032352">
    <property type="component" value="Chromosome pTvir"/>
</dbReference>
<dbReference type="KEGG" id="tvd:SG34_033145"/>
<dbReference type="RefSeq" id="WP_044840039.1">
    <property type="nucleotide sequence ID" value="NZ_CP059734.1"/>
</dbReference>
<sequence length="160" mass="17342">MKKMTLLGIILSSFFTQTVMAENIYLSMNNMTNSQDALILEMMTMTGPIDNITGESALFSTKNHNAIILDSDMLIKDIESLSKGSFAHANSIIITGSAENNVLVSQHLLGYSNQGDYLIIKGINSDSGIELIHFDKNDSVSLQGTAKSLIKAAVINSPKK</sequence>
<evidence type="ECO:0000313" key="3">
    <source>
        <dbReference type="Proteomes" id="UP000032352"/>
    </source>
</evidence>
<evidence type="ECO:0000256" key="1">
    <source>
        <dbReference type="SAM" id="SignalP"/>
    </source>
</evidence>
<keyword evidence="1" id="KW-0732">Signal</keyword>